<dbReference type="EMBL" id="JBHSDI010000061">
    <property type="protein sequence ID" value="MFC4260834.1"/>
    <property type="molecule type" value="Genomic_DNA"/>
</dbReference>
<feature type="domain" description="Thiolase N-terminal" evidence="5">
    <location>
        <begin position="5"/>
        <end position="263"/>
    </location>
</feature>
<evidence type="ECO:0000256" key="1">
    <source>
        <dbReference type="ARBA" id="ARBA00010982"/>
    </source>
</evidence>
<gene>
    <name evidence="7" type="ORF">ACFOZ5_17590</name>
</gene>
<proteinExistence type="inferred from homology"/>
<dbReference type="InterPro" id="IPR002155">
    <property type="entry name" value="Thiolase"/>
</dbReference>
<comment type="similarity">
    <text evidence="1 4">Belongs to the thiolase-like superfamily. Thiolase family.</text>
</comment>
<dbReference type="InterPro" id="IPR020613">
    <property type="entry name" value="Thiolase_CS"/>
</dbReference>
<comment type="caution">
    <text evidence="7">The sequence shown here is derived from an EMBL/GenBank/DDBJ whole genome shotgun (WGS) entry which is preliminary data.</text>
</comment>
<keyword evidence="3 4" id="KW-0012">Acyltransferase</keyword>
<dbReference type="NCBIfam" id="TIGR01930">
    <property type="entry name" value="AcCoA-C-Actrans"/>
    <property type="match status" value="1"/>
</dbReference>
<dbReference type="Gene3D" id="3.40.47.10">
    <property type="match status" value="2"/>
</dbReference>
<accession>A0ABV8QPI5</accession>
<protein>
    <submittedName>
        <fullName evidence="7">Acetyl-CoA C-acetyltransferase</fullName>
    </submittedName>
</protein>
<dbReference type="RefSeq" id="WP_379889764.1">
    <property type="nucleotide sequence ID" value="NZ_JBHSDI010000061.1"/>
</dbReference>
<dbReference type="Pfam" id="PF02803">
    <property type="entry name" value="Thiolase_C"/>
    <property type="match status" value="1"/>
</dbReference>
<dbReference type="Pfam" id="PF00108">
    <property type="entry name" value="Thiolase_N"/>
    <property type="match status" value="1"/>
</dbReference>
<name>A0ABV8QPI5_9GAMM</name>
<evidence type="ECO:0000259" key="6">
    <source>
        <dbReference type="Pfam" id="PF02803"/>
    </source>
</evidence>
<dbReference type="InterPro" id="IPR020616">
    <property type="entry name" value="Thiolase_N"/>
</dbReference>
<evidence type="ECO:0000256" key="4">
    <source>
        <dbReference type="RuleBase" id="RU003557"/>
    </source>
</evidence>
<organism evidence="7 8">
    <name type="scientific">Marinobacter lacisalsi</name>
    <dbReference type="NCBI Taxonomy" id="475979"/>
    <lineage>
        <taxon>Bacteria</taxon>
        <taxon>Pseudomonadati</taxon>
        <taxon>Pseudomonadota</taxon>
        <taxon>Gammaproteobacteria</taxon>
        <taxon>Pseudomonadales</taxon>
        <taxon>Marinobacteraceae</taxon>
        <taxon>Marinobacter</taxon>
    </lineage>
</organism>
<feature type="domain" description="Thiolase C-terminal" evidence="6">
    <location>
        <begin position="272"/>
        <end position="393"/>
    </location>
</feature>
<dbReference type="InterPro" id="IPR016039">
    <property type="entry name" value="Thiolase-like"/>
</dbReference>
<dbReference type="InterPro" id="IPR020617">
    <property type="entry name" value="Thiolase_C"/>
</dbReference>
<evidence type="ECO:0000313" key="8">
    <source>
        <dbReference type="Proteomes" id="UP001595798"/>
    </source>
</evidence>
<reference evidence="8" key="1">
    <citation type="journal article" date="2019" name="Int. J. Syst. Evol. Microbiol.">
        <title>The Global Catalogue of Microorganisms (GCM) 10K type strain sequencing project: providing services to taxonomists for standard genome sequencing and annotation.</title>
        <authorList>
            <consortium name="The Broad Institute Genomics Platform"/>
            <consortium name="The Broad Institute Genome Sequencing Center for Infectious Disease"/>
            <person name="Wu L."/>
            <person name="Ma J."/>
        </authorList>
    </citation>
    <scope>NUCLEOTIDE SEQUENCE [LARGE SCALE GENOMIC DNA]</scope>
    <source>
        <strain evidence="8">CECT 7297</strain>
    </source>
</reference>
<dbReference type="NCBIfam" id="NF005077">
    <property type="entry name" value="PRK06504.1"/>
    <property type="match status" value="1"/>
</dbReference>
<evidence type="ECO:0000259" key="5">
    <source>
        <dbReference type="Pfam" id="PF00108"/>
    </source>
</evidence>
<dbReference type="PANTHER" id="PTHR43365:SF1">
    <property type="entry name" value="ACETYL-COA C-ACYLTRANSFERASE"/>
    <property type="match status" value="1"/>
</dbReference>
<dbReference type="PANTHER" id="PTHR43365">
    <property type="entry name" value="BLR7806 PROTEIN"/>
    <property type="match status" value="1"/>
</dbReference>
<keyword evidence="2 4" id="KW-0808">Transferase</keyword>
<keyword evidence="8" id="KW-1185">Reference proteome</keyword>
<dbReference type="Proteomes" id="UP001595798">
    <property type="component" value="Unassembled WGS sequence"/>
</dbReference>
<evidence type="ECO:0000256" key="2">
    <source>
        <dbReference type="ARBA" id="ARBA00022679"/>
    </source>
</evidence>
<dbReference type="PIRSF" id="PIRSF000429">
    <property type="entry name" value="Ac-CoA_Ac_transf"/>
    <property type="match status" value="1"/>
</dbReference>
<dbReference type="CDD" id="cd00751">
    <property type="entry name" value="thiolase"/>
    <property type="match status" value="1"/>
</dbReference>
<evidence type="ECO:0000256" key="3">
    <source>
        <dbReference type="ARBA" id="ARBA00023315"/>
    </source>
</evidence>
<evidence type="ECO:0000313" key="7">
    <source>
        <dbReference type="EMBL" id="MFC4260834.1"/>
    </source>
</evidence>
<dbReference type="SUPFAM" id="SSF53901">
    <property type="entry name" value="Thiolase-like"/>
    <property type="match status" value="2"/>
</dbReference>
<dbReference type="PROSITE" id="PS00737">
    <property type="entry name" value="THIOLASE_2"/>
    <property type="match status" value="1"/>
</dbReference>
<sequence>MAEAYIVAASRTAGGRRGGRLSGWHATDLAAEILNDVVDRAKADPALIDDVIMGCVSQIGEQSTNVARNAVLASKLPESVPGTSVDRQCGSSQQAIHFAAQAVMSGFQDVVIAAGVESMSRTPMGSPVKLAQKAGIAEHYMGPNIRERYPDVPEFSQFMGAEMIAKKYGQSPDDLHRFALESHKRAIAATEAGRFDREILPLQAKLQDGTVLDELHKIDEGIRFDATLEGIAGVKLLQEGGVINAAVASQICDGATAVMIVNEKGLKKLGVEPLARIHHMSVIGHDPVIMLEAPIPATQQALKKMGMGINDIDLFEVNEAFAPVPLAWIEVTGADPDRLNVNGGAIALGHPLGASGTKLMTTLVHALQDRGGRYGLQTMCEGGGMANVTVIERL</sequence>